<dbReference type="OrthoDB" id="6769794at2759"/>
<reference evidence="1" key="1">
    <citation type="submission" date="2022-01" db="EMBL/GenBank/DDBJ databases">
        <authorList>
            <person name="King R."/>
        </authorList>
    </citation>
    <scope>NUCLEOTIDE SEQUENCE</scope>
</reference>
<dbReference type="Proteomes" id="UP001153636">
    <property type="component" value="Chromosome 2"/>
</dbReference>
<evidence type="ECO:0000313" key="1">
    <source>
        <dbReference type="EMBL" id="CAH1105532.1"/>
    </source>
</evidence>
<dbReference type="AlphaFoldDB" id="A0A9P0GDJ0"/>
<keyword evidence="2" id="KW-1185">Reference proteome</keyword>
<name>A0A9P0GDJ0_9CUCU</name>
<evidence type="ECO:0008006" key="3">
    <source>
        <dbReference type="Google" id="ProtNLM"/>
    </source>
</evidence>
<proteinExistence type="predicted"/>
<evidence type="ECO:0000313" key="2">
    <source>
        <dbReference type="Proteomes" id="UP001153636"/>
    </source>
</evidence>
<organism evidence="1 2">
    <name type="scientific">Psylliodes chrysocephalus</name>
    <dbReference type="NCBI Taxonomy" id="3402493"/>
    <lineage>
        <taxon>Eukaryota</taxon>
        <taxon>Metazoa</taxon>
        <taxon>Ecdysozoa</taxon>
        <taxon>Arthropoda</taxon>
        <taxon>Hexapoda</taxon>
        <taxon>Insecta</taxon>
        <taxon>Pterygota</taxon>
        <taxon>Neoptera</taxon>
        <taxon>Endopterygota</taxon>
        <taxon>Coleoptera</taxon>
        <taxon>Polyphaga</taxon>
        <taxon>Cucujiformia</taxon>
        <taxon>Chrysomeloidea</taxon>
        <taxon>Chrysomelidae</taxon>
        <taxon>Galerucinae</taxon>
        <taxon>Alticini</taxon>
        <taxon>Psylliodes</taxon>
    </lineage>
</organism>
<accession>A0A9P0GDJ0</accession>
<protein>
    <recommendedName>
        <fullName evidence="3">Retrotransposon gag domain-containing protein</fullName>
    </recommendedName>
</protein>
<dbReference type="EMBL" id="OV651814">
    <property type="protein sequence ID" value="CAH1105532.1"/>
    <property type="molecule type" value="Genomic_DNA"/>
</dbReference>
<gene>
    <name evidence="1" type="ORF">PSYICH_LOCUS6929</name>
</gene>
<sequence>MPGDEENFTKVDWIYKLKIEELITYLSDRKAPTEGTVEELKTRLLNITKTIEARDPENSTNKTATNTNINNKKCKHIEIIRKCGLNYDGSRDPIDILEQIKELQTANEIQDSQLLQVLSETLKGKAILWYRNNNRYWDIWDDFIKDFTNFFTTSYNVEKSYPESYKKNSVKIQDYVIEIQTLVRRHKNFDFQEVLNRIYTNMRPEYKLYIKSRDVSSVGEFIKQAPQII</sequence>